<evidence type="ECO:0000313" key="1">
    <source>
        <dbReference type="EMBL" id="KAH3673226.1"/>
    </source>
</evidence>
<organism evidence="1 2">
    <name type="scientific">Wickerhamomyces mucosus</name>
    <dbReference type="NCBI Taxonomy" id="1378264"/>
    <lineage>
        <taxon>Eukaryota</taxon>
        <taxon>Fungi</taxon>
        <taxon>Dikarya</taxon>
        <taxon>Ascomycota</taxon>
        <taxon>Saccharomycotina</taxon>
        <taxon>Saccharomycetes</taxon>
        <taxon>Phaffomycetales</taxon>
        <taxon>Wickerhamomycetaceae</taxon>
        <taxon>Wickerhamomyces</taxon>
    </lineage>
</organism>
<reference evidence="1" key="1">
    <citation type="journal article" date="2021" name="Open Biol.">
        <title>Shared evolutionary footprints suggest mitochondrial oxidative damage underlies multiple complex I losses in fungi.</title>
        <authorList>
            <person name="Schikora-Tamarit M.A."/>
            <person name="Marcet-Houben M."/>
            <person name="Nosek J."/>
            <person name="Gabaldon T."/>
        </authorList>
    </citation>
    <scope>NUCLEOTIDE SEQUENCE</scope>
    <source>
        <strain evidence="1">CBS6341</strain>
    </source>
</reference>
<sequence>NSSIFSSRALSLSSFSKFAASNLDTNASKLRTAEVNFSMFSFKVSGLLKFKAVERDVEGEDEFGIFSGTSVDCFCLIFKSSLSCSEFPDLIFSD</sequence>
<proteinExistence type="predicted"/>
<name>A0A9P8PJL4_9ASCO</name>
<feature type="non-terminal residue" evidence="1">
    <location>
        <position position="1"/>
    </location>
</feature>
<protein>
    <submittedName>
        <fullName evidence="1">Uncharacterized protein</fullName>
    </submittedName>
</protein>
<dbReference type="Proteomes" id="UP000769528">
    <property type="component" value="Unassembled WGS sequence"/>
</dbReference>
<dbReference type="EMBL" id="JAEUBF010001036">
    <property type="protein sequence ID" value="KAH3673226.1"/>
    <property type="molecule type" value="Genomic_DNA"/>
</dbReference>
<comment type="caution">
    <text evidence="1">The sequence shown here is derived from an EMBL/GenBank/DDBJ whole genome shotgun (WGS) entry which is preliminary data.</text>
</comment>
<accession>A0A9P8PJL4</accession>
<keyword evidence="2" id="KW-1185">Reference proteome</keyword>
<gene>
    <name evidence="1" type="ORF">WICMUC_003844</name>
</gene>
<reference evidence="1" key="2">
    <citation type="submission" date="2021-01" db="EMBL/GenBank/DDBJ databases">
        <authorList>
            <person name="Schikora-Tamarit M.A."/>
        </authorList>
    </citation>
    <scope>NUCLEOTIDE SEQUENCE</scope>
    <source>
        <strain evidence="1">CBS6341</strain>
    </source>
</reference>
<evidence type="ECO:0000313" key="2">
    <source>
        <dbReference type="Proteomes" id="UP000769528"/>
    </source>
</evidence>
<dbReference type="AlphaFoldDB" id="A0A9P8PJL4"/>